<name>C5BWQ1_BEUC1</name>
<protein>
    <submittedName>
        <fullName evidence="9">AzlC family protein</fullName>
    </submittedName>
</protein>
<dbReference type="STRING" id="471853.Bcav_2467"/>
<dbReference type="PANTHER" id="PTHR34979">
    <property type="entry name" value="INNER MEMBRANE PROTEIN YGAZ"/>
    <property type="match status" value="1"/>
</dbReference>
<keyword evidence="7 8" id="KW-0472">Membrane</keyword>
<dbReference type="RefSeq" id="WP_015882957.1">
    <property type="nucleotide sequence ID" value="NC_012669.1"/>
</dbReference>
<keyword evidence="6 8" id="KW-1133">Transmembrane helix</keyword>
<evidence type="ECO:0000256" key="2">
    <source>
        <dbReference type="ARBA" id="ARBA00010735"/>
    </source>
</evidence>
<keyword evidence="4" id="KW-1003">Cell membrane</keyword>
<proteinExistence type="inferred from homology"/>
<comment type="similarity">
    <text evidence="2">Belongs to the AzlC family.</text>
</comment>
<dbReference type="KEGG" id="bcv:Bcav_2467"/>
<dbReference type="OrthoDB" id="5195391at2"/>
<dbReference type="InterPro" id="IPR011606">
    <property type="entry name" value="Brnchd-chn_aa_trnsp_permease"/>
</dbReference>
<evidence type="ECO:0000313" key="10">
    <source>
        <dbReference type="Proteomes" id="UP000007962"/>
    </source>
</evidence>
<feature type="transmembrane region" description="Helical" evidence="8">
    <location>
        <begin position="32"/>
        <end position="59"/>
    </location>
</feature>
<dbReference type="EMBL" id="CP001618">
    <property type="protein sequence ID" value="ACQ80717.1"/>
    <property type="molecule type" value="Genomic_DNA"/>
</dbReference>
<accession>C5BWQ1</accession>
<comment type="subcellular location">
    <subcellularLocation>
        <location evidence="1">Cell membrane</location>
        <topology evidence="1">Multi-pass membrane protein</topology>
    </subcellularLocation>
</comment>
<evidence type="ECO:0000256" key="3">
    <source>
        <dbReference type="ARBA" id="ARBA00022448"/>
    </source>
</evidence>
<evidence type="ECO:0000256" key="7">
    <source>
        <dbReference type="ARBA" id="ARBA00023136"/>
    </source>
</evidence>
<dbReference type="GO" id="GO:0005886">
    <property type="term" value="C:plasma membrane"/>
    <property type="evidence" value="ECO:0007669"/>
    <property type="project" value="UniProtKB-SubCell"/>
</dbReference>
<feature type="transmembrane region" description="Helical" evidence="8">
    <location>
        <begin position="171"/>
        <end position="188"/>
    </location>
</feature>
<feature type="transmembrane region" description="Helical" evidence="8">
    <location>
        <begin position="66"/>
        <end position="90"/>
    </location>
</feature>
<evidence type="ECO:0000256" key="8">
    <source>
        <dbReference type="SAM" id="Phobius"/>
    </source>
</evidence>
<dbReference type="PANTHER" id="PTHR34979:SF1">
    <property type="entry name" value="INNER MEMBRANE PROTEIN YGAZ"/>
    <property type="match status" value="1"/>
</dbReference>
<dbReference type="Pfam" id="PF03591">
    <property type="entry name" value="AzlC"/>
    <property type="match status" value="1"/>
</dbReference>
<dbReference type="HOGENOM" id="CLU_065777_0_0_11"/>
<gene>
    <name evidence="9" type="ordered locus">Bcav_2467</name>
</gene>
<reference evidence="9 10" key="1">
    <citation type="journal article" date="2009" name="Stand. Genomic Sci.">
        <title>Complete genome sequence of Beutenbergia cavernae type strain (HKI 0122).</title>
        <authorList>
            <person name="Land M."/>
            <person name="Pukall R."/>
            <person name="Abt B."/>
            <person name="Goker M."/>
            <person name="Rohde M."/>
            <person name="Glavina Del Rio T."/>
            <person name="Tice H."/>
            <person name="Copeland A."/>
            <person name="Cheng J.F."/>
            <person name="Lucas S."/>
            <person name="Chen F."/>
            <person name="Nolan M."/>
            <person name="Bruce D."/>
            <person name="Goodwin L."/>
            <person name="Pitluck S."/>
            <person name="Ivanova N."/>
            <person name="Mavromatis K."/>
            <person name="Ovchinnikova G."/>
            <person name="Pati A."/>
            <person name="Chen A."/>
            <person name="Palaniappan K."/>
            <person name="Hauser L."/>
            <person name="Chang Y.J."/>
            <person name="Jefferies C.C."/>
            <person name="Saunders E."/>
            <person name="Brettin T."/>
            <person name="Detter J.C."/>
            <person name="Han C."/>
            <person name="Chain P."/>
            <person name="Bristow J."/>
            <person name="Eisen J.A."/>
            <person name="Markowitz V."/>
            <person name="Hugenholtz P."/>
            <person name="Kyrpides N.C."/>
            <person name="Klenk H.P."/>
            <person name="Lapidus A."/>
        </authorList>
    </citation>
    <scope>NUCLEOTIDE SEQUENCE [LARGE SCALE GENOMIC DNA]</scope>
    <source>
        <strain evidence="10">ATCC BAA-8 / DSM 12333 / NBRC 16432</strain>
    </source>
</reference>
<evidence type="ECO:0000256" key="5">
    <source>
        <dbReference type="ARBA" id="ARBA00022692"/>
    </source>
</evidence>
<evidence type="ECO:0000313" key="9">
    <source>
        <dbReference type="EMBL" id="ACQ80717.1"/>
    </source>
</evidence>
<keyword evidence="10" id="KW-1185">Reference proteome</keyword>
<keyword evidence="3" id="KW-0813">Transport</keyword>
<evidence type="ECO:0000256" key="1">
    <source>
        <dbReference type="ARBA" id="ARBA00004651"/>
    </source>
</evidence>
<organism evidence="9 10">
    <name type="scientific">Beutenbergia cavernae (strain ATCC BAA-8 / DSM 12333 / CCUG 43141 / JCM 11478 / NBRC 16432 / NCIMB 13614 / HKI 0122)</name>
    <dbReference type="NCBI Taxonomy" id="471853"/>
    <lineage>
        <taxon>Bacteria</taxon>
        <taxon>Bacillati</taxon>
        <taxon>Actinomycetota</taxon>
        <taxon>Actinomycetes</taxon>
        <taxon>Micrococcales</taxon>
        <taxon>Beutenbergiaceae</taxon>
        <taxon>Beutenbergia</taxon>
    </lineage>
</organism>
<dbReference type="eggNOG" id="COG1296">
    <property type="taxonomic scope" value="Bacteria"/>
</dbReference>
<dbReference type="AlphaFoldDB" id="C5BWQ1"/>
<dbReference type="Proteomes" id="UP000007962">
    <property type="component" value="Chromosome"/>
</dbReference>
<dbReference type="GO" id="GO:1903785">
    <property type="term" value="P:L-valine transmembrane transport"/>
    <property type="evidence" value="ECO:0007669"/>
    <property type="project" value="TreeGrafter"/>
</dbReference>
<feature type="transmembrane region" description="Helical" evidence="8">
    <location>
        <begin position="138"/>
        <end position="159"/>
    </location>
</feature>
<keyword evidence="5 8" id="KW-0812">Transmembrane</keyword>
<feature type="transmembrane region" description="Helical" evidence="8">
    <location>
        <begin position="194"/>
        <end position="226"/>
    </location>
</feature>
<evidence type="ECO:0000256" key="6">
    <source>
        <dbReference type="ARBA" id="ARBA00022989"/>
    </source>
</evidence>
<sequence length="247" mass="24568">MPDEPLAPDAGSAVAARGATLRQALSVSIATALYGVSFGALAIAAGLGLGPTMALSLLMFSGGSQFAYIGIAASGGSPTAAIATAGLLGVRNGLYGLQLSPLLALEGWRRVAAAHLTIDESTAVAAAQPTRGLSRVGFWWTGLGVFVGWNAMTFAGALLGDLLGDPRRWGLDAAAAAAFLALVWPRLADPLSRWAAAGAVVVALALVPVTPPGIPVLGAAVVAIVLGWRTPSTPTATPSAPSPGAIT</sequence>
<evidence type="ECO:0000256" key="4">
    <source>
        <dbReference type="ARBA" id="ARBA00022475"/>
    </source>
</evidence>